<dbReference type="Pfam" id="PF01126">
    <property type="entry name" value="Heme_oxygenase"/>
    <property type="match status" value="1"/>
</dbReference>
<comment type="caution">
    <text evidence="5">The sequence shown here is derived from an EMBL/GenBank/DDBJ whole genome shotgun (WGS) entry which is preliminary data.</text>
</comment>
<evidence type="ECO:0000256" key="4">
    <source>
        <dbReference type="SAM" id="Phobius"/>
    </source>
</evidence>
<evidence type="ECO:0000256" key="1">
    <source>
        <dbReference type="ARBA" id="ARBA00022617"/>
    </source>
</evidence>
<dbReference type="STRING" id="240176.A8NRG9"/>
<protein>
    <submittedName>
        <fullName evidence="5">Heme oxygenase 1</fullName>
    </submittedName>
</protein>
<dbReference type="Gene3D" id="1.20.910.10">
    <property type="entry name" value="Heme oxygenase-like"/>
    <property type="match status" value="1"/>
</dbReference>
<evidence type="ECO:0000256" key="2">
    <source>
        <dbReference type="ARBA" id="ARBA00022723"/>
    </source>
</evidence>
<dbReference type="SUPFAM" id="SSF48613">
    <property type="entry name" value="Heme oxygenase-like"/>
    <property type="match status" value="1"/>
</dbReference>
<dbReference type="GeneID" id="6012319"/>
<dbReference type="GO" id="GO:0006788">
    <property type="term" value="P:heme oxidation"/>
    <property type="evidence" value="ECO:0007669"/>
    <property type="project" value="InterPro"/>
</dbReference>
<dbReference type="VEuPathDB" id="FungiDB:CC1G_11686"/>
<evidence type="ECO:0000313" key="6">
    <source>
        <dbReference type="Proteomes" id="UP000001861"/>
    </source>
</evidence>
<dbReference type="eggNOG" id="KOG4480">
    <property type="taxonomic scope" value="Eukaryota"/>
</dbReference>
<name>A8NRG9_COPC7</name>
<dbReference type="PANTHER" id="PTHR10720:SF0">
    <property type="entry name" value="HEME OXYGENASE"/>
    <property type="match status" value="1"/>
</dbReference>
<dbReference type="RefSeq" id="XP_001835781.1">
    <property type="nucleotide sequence ID" value="XM_001835729.2"/>
</dbReference>
<keyword evidence="4" id="KW-0812">Transmembrane</keyword>
<organism evidence="5 6">
    <name type="scientific">Coprinopsis cinerea (strain Okayama-7 / 130 / ATCC MYA-4618 / FGSC 9003)</name>
    <name type="common">Inky cap fungus</name>
    <name type="synonym">Hormographiella aspergillata</name>
    <dbReference type="NCBI Taxonomy" id="240176"/>
    <lineage>
        <taxon>Eukaryota</taxon>
        <taxon>Fungi</taxon>
        <taxon>Dikarya</taxon>
        <taxon>Basidiomycota</taxon>
        <taxon>Agaricomycotina</taxon>
        <taxon>Agaricomycetes</taxon>
        <taxon>Agaricomycetidae</taxon>
        <taxon>Agaricales</taxon>
        <taxon>Agaricineae</taxon>
        <taxon>Psathyrellaceae</taxon>
        <taxon>Coprinopsis</taxon>
    </lineage>
</organism>
<dbReference type="PRINTS" id="PR00088">
    <property type="entry name" value="HAEMOXYGNASE"/>
</dbReference>
<dbReference type="OMA" id="TEQLWFV"/>
<dbReference type="InParanoid" id="A8NRG9"/>
<reference evidence="5 6" key="1">
    <citation type="journal article" date="2010" name="Proc. Natl. Acad. Sci. U.S.A.">
        <title>Insights into evolution of multicellular fungi from the assembled chromosomes of the mushroom Coprinopsis cinerea (Coprinus cinereus).</title>
        <authorList>
            <person name="Stajich J.E."/>
            <person name="Wilke S.K."/>
            <person name="Ahren D."/>
            <person name="Au C.H."/>
            <person name="Birren B.W."/>
            <person name="Borodovsky M."/>
            <person name="Burns C."/>
            <person name="Canback B."/>
            <person name="Casselton L.A."/>
            <person name="Cheng C.K."/>
            <person name="Deng J."/>
            <person name="Dietrich F.S."/>
            <person name="Fargo D.C."/>
            <person name="Farman M.L."/>
            <person name="Gathman A.C."/>
            <person name="Goldberg J."/>
            <person name="Guigo R."/>
            <person name="Hoegger P.J."/>
            <person name="Hooker J.B."/>
            <person name="Huggins A."/>
            <person name="James T.Y."/>
            <person name="Kamada T."/>
            <person name="Kilaru S."/>
            <person name="Kodira C."/>
            <person name="Kues U."/>
            <person name="Kupfer D."/>
            <person name="Kwan H.S."/>
            <person name="Lomsadze A."/>
            <person name="Li W."/>
            <person name="Lilly W.W."/>
            <person name="Ma L.J."/>
            <person name="Mackey A.J."/>
            <person name="Manning G."/>
            <person name="Martin F."/>
            <person name="Muraguchi H."/>
            <person name="Natvig D.O."/>
            <person name="Palmerini H."/>
            <person name="Ramesh M.A."/>
            <person name="Rehmeyer C.J."/>
            <person name="Roe B.A."/>
            <person name="Shenoy N."/>
            <person name="Stanke M."/>
            <person name="Ter-Hovhannisyan V."/>
            <person name="Tunlid A."/>
            <person name="Velagapudi R."/>
            <person name="Vision T.J."/>
            <person name="Zeng Q."/>
            <person name="Zolan M.E."/>
            <person name="Pukkila P.J."/>
        </authorList>
    </citation>
    <scope>NUCLEOTIDE SEQUENCE [LARGE SCALE GENOMIC DNA]</scope>
    <source>
        <strain evidence="6">Okayama-7 / 130 / ATCC MYA-4618 / FGSC 9003</strain>
    </source>
</reference>
<dbReference type="InterPro" id="IPR016053">
    <property type="entry name" value="Haem_Oase-like"/>
</dbReference>
<accession>A8NRG9</accession>
<proteinExistence type="predicted"/>
<evidence type="ECO:0000313" key="5">
    <source>
        <dbReference type="EMBL" id="EAU86014.1"/>
    </source>
</evidence>
<dbReference type="GO" id="GO:0046872">
    <property type="term" value="F:metal ion binding"/>
    <property type="evidence" value="ECO:0007669"/>
    <property type="project" value="UniProtKB-KW"/>
</dbReference>
<keyword evidence="1" id="KW-0349">Heme</keyword>
<keyword evidence="3" id="KW-0408">Iron</keyword>
<evidence type="ECO:0000256" key="3">
    <source>
        <dbReference type="ARBA" id="ARBA00023004"/>
    </source>
</evidence>
<dbReference type="InterPro" id="IPR016084">
    <property type="entry name" value="Haem_Oase-like_multi-hlx"/>
</dbReference>
<dbReference type="Proteomes" id="UP000001861">
    <property type="component" value="Unassembled WGS sequence"/>
</dbReference>
<dbReference type="PANTHER" id="PTHR10720">
    <property type="entry name" value="HEME OXYGENASE"/>
    <property type="match status" value="1"/>
</dbReference>
<keyword evidence="6" id="KW-1185">Reference proteome</keyword>
<dbReference type="KEGG" id="cci:CC1G_11686"/>
<dbReference type="AlphaFoldDB" id="A8NRG9"/>
<dbReference type="OrthoDB" id="652091at2759"/>
<dbReference type="GO" id="GO:0004392">
    <property type="term" value="F:heme oxygenase (decyclizing) activity"/>
    <property type="evidence" value="ECO:0007669"/>
    <property type="project" value="InterPro"/>
</dbReference>
<keyword evidence="4" id="KW-1133">Transmembrane helix</keyword>
<keyword evidence="4" id="KW-0472">Membrane</keyword>
<gene>
    <name evidence="5" type="ORF">CC1G_11686</name>
</gene>
<dbReference type="EMBL" id="AACS02000008">
    <property type="protein sequence ID" value="EAU86014.1"/>
    <property type="molecule type" value="Genomic_DNA"/>
</dbReference>
<sequence length="329" mass="36044">MAATTKTKDIDYSQPLATLLKEGTREAHDAIENSQGAKLLLSGTLAKSEYIKFLMLLWHVYNAMEQALDKHASHPALEPTYNPTLLARTSSLSADIAHLLEVDEDSWQSHPIHQSLTTPMPAPLLNFIDRLNVLSNAADPSPLLAHAYVRYLGDLSGGQNMRHIFAKSYGLDDSEGLGISFYIFKELKSSKPAGLGEMKRIKEWYREGLNKAGEIVPASKPAIVEEASRAFRLNAGLFDLVQAITLEDEANLSDSKELEESKVVYDASQSDSEAGYQMTSFLAVVAAVCLAHFILVVGGFTGNAGYQKLLAVEEWLSNIWSHQSSASSN</sequence>
<feature type="transmembrane region" description="Helical" evidence="4">
    <location>
        <begin position="278"/>
        <end position="300"/>
    </location>
</feature>
<dbReference type="CDD" id="cd19165">
    <property type="entry name" value="HemeO"/>
    <property type="match status" value="1"/>
</dbReference>
<keyword evidence="2" id="KW-0479">Metal-binding</keyword>
<dbReference type="InterPro" id="IPR002051">
    <property type="entry name" value="Haem_Oase"/>
</dbReference>